<reference evidence="6 7" key="1">
    <citation type="submission" date="2024-07" db="EMBL/GenBank/DDBJ databases">
        <title>Section-level genome sequencing and comparative genomics of Aspergillus sections Usti and Cavernicolus.</title>
        <authorList>
            <consortium name="Lawrence Berkeley National Laboratory"/>
            <person name="Nybo J.L."/>
            <person name="Vesth T.C."/>
            <person name="Theobald S."/>
            <person name="Frisvad J.C."/>
            <person name="Larsen T.O."/>
            <person name="Kjaerboelling I."/>
            <person name="Rothschild-Mancinelli K."/>
            <person name="Lyhne E.K."/>
            <person name="Kogle M.E."/>
            <person name="Barry K."/>
            <person name="Clum A."/>
            <person name="Na H."/>
            <person name="Ledsgaard L."/>
            <person name="Lin J."/>
            <person name="Lipzen A."/>
            <person name="Kuo A."/>
            <person name="Riley R."/>
            <person name="Mondo S."/>
            <person name="Labutti K."/>
            <person name="Haridas S."/>
            <person name="Pangalinan J."/>
            <person name="Salamov A.A."/>
            <person name="Simmons B.A."/>
            <person name="Magnuson J.K."/>
            <person name="Chen J."/>
            <person name="Drula E."/>
            <person name="Henrissat B."/>
            <person name="Wiebenga A."/>
            <person name="Lubbers R.J."/>
            <person name="Gomes A.C."/>
            <person name="Makela M.R."/>
            <person name="Stajich J."/>
            <person name="Grigoriev I.V."/>
            <person name="Mortensen U.H."/>
            <person name="De Vries R.P."/>
            <person name="Baker S.E."/>
            <person name="Andersen M.R."/>
        </authorList>
    </citation>
    <scope>NUCLEOTIDE SEQUENCE [LARGE SCALE GENOMIC DNA]</scope>
    <source>
        <strain evidence="6 7">CBS 123904</strain>
    </source>
</reference>
<dbReference type="PANTHER" id="PTHR10543:SF24">
    <property type="entry name" value="CAROTENOID ISOMEROOXYGENASE"/>
    <property type="match status" value="1"/>
</dbReference>
<evidence type="ECO:0000256" key="1">
    <source>
        <dbReference type="ARBA" id="ARBA00001954"/>
    </source>
</evidence>
<comment type="cofactor">
    <cofactor evidence="1">
        <name>Fe(2+)</name>
        <dbReference type="ChEBI" id="CHEBI:29033"/>
    </cofactor>
</comment>
<sequence>MSESRTTDTSIHFKTWPNEQGFQPNYEQKTPVQLQVTGVIPAYTAGVLYRTGPGQYKVDTENGNTFQVSHWFDGFSHTHRFELVGTDSGVQVFYNSRAATDDLIEEVRKTGSLNHFSFGQKRDPCKTMFRKVQSSYEPRNPASISNVGVTLSVNMPGLEGKFSATVQERGRYDSVTSLWAKTDTSKFKKIHPETLEPIGLAQQKDLHPDLDGPLAASHAKSDPKTGDVYNYNISFAPQPTYRVFCVSAATGETSILATFSATPAYLHSLFLTEDYVIVCVWNAHLSPKELANGALIEAVQPFDDSKPAKWYIVDRKYGKGLIATYDSRAFFCFHSINAWQEPSPTDSSKIDIVAECVMFETSDVLHRLYYDLLVSSSASAQQNSMKRHFSDSKITRFRLPSIPATPIVDETKIASVEWAANETPPLELPTLNPAYLTRPHRYTYAVVGQGKSTFLDGIIKFDSETKESLFWDEHAQSPGEPIFVADPEGETEDAGVLLSVVLDGLTGRSHLLCLDAKTLTETGRAQVNGPIGFGFHGQHVPTRGVPTGDF</sequence>
<evidence type="ECO:0000256" key="3">
    <source>
        <dbReference type="ARBA" id="ARBA00022723"/>
    </source>
</evidence>
<evidence type="ECO:0000256" key="4">
    <source>
        <dbReference type="ARBA" id="ARBA00023002"/>
    </source>
</evidence>
<accession>A0ABR4K0N4</accession>
<protein>
    <submittedName>
        <fullName evidence="6">Carotenoid oxygenase</fullName>
    </submittedName>
</protein>
<organism evidence="6 7">
    <name type="scientific">Aspergillus pseudoustus</name>
    <dbReference type="NCBI Taxonomy" id="1810923"/>
    <lineage>
        <taxon>Eukaryota</taxon>
        <taxon>Fungi</taxon>
        <taxon>Dikarya</taxon>
        <taxon>Ascomycota</taxon>
        <taxon>Pezizomycotina</taxon>
        <taxon>Eurotiomycetes</taxon>
        <taxon>Eurotiomycetidae</taxon>
        <taxon>Eurotiales</taxon>
        <taxon>Aspergillaceae</taxon>
        <taxon>Aspergillus</taxon>
        <taxon>Aspergillus subgen. Nidulantes</taxon>
    </lineage>
</organism>
<dbReference type="Proteomes" id="UP001610446">
    <property type="component" value="Unassembled WGS sequence"/>
</dbReference>
<comment type="caution">
    <text evidence="6">The sequence shown here is derived from an EMBL/GenBank/DDBJ whole genome shotgun (WGS) entry which is preliminary data.</text>
</comment>
<evidence type="ECO:0000313" key="7">
    <source>
        <dbReference type="Proteomes" id="UP001610446"/>
    </source>
</evidence>
<evidence type="ECO:0000256" key="5">
    <source>
        <dbReference type="ARBA" id="ARBA00023004"/>
    </source>
</evidence>
<evidence type="ECO:0000256" key="2">
    <source>
        <dbReference type="ARBA" id="ARBA00006787"/>
    </source>
</evidence>
<name>A0ABR4K0N4_9EURO</name>
<dbReference type="Pfam" id="PF03055">
    <property type="entry name" value="RPE65"/>
    <property type="match status" value="1"/>
</dbReference>
<dbReference type="InterPro" id="IPR004294">
    <property type="entry name" value="Carotenoid_Oase"/>
</dbReference>
<keyword evidence="4" id="KW-0560">Oxidoreductase</keyword>
<comment type="similarity">
    <text evidence="2">Belongs to the carotenoid oxygenase family.</text>
</comment>
<proteinExistence type="inferred from homology"/>
<dbReference type="PANTHER" id="PTHR10543">
    <property type="entry name" value="BETA-CAROTENE DIOXYGENASE"/>
    <property type="match status" value="1"/>
</dbReference>
<evidence type="ECO:0000313" key="6">
    <source>
        <dbReference type="EMBL" id="KAL2845890.1"/>
    </source>
</evidence>
<keyword evidence="7" id="KW-1185">Reference proteome</keyword>
<dbReference type="EMBL" id="JBFXLU010000068">
    <property type="protein sequence ID" value="KAL2845890.1"/>
    <property type="molecule type" value="Genomic_DNA"/>
</dbReference>
<keyword evidence="3" id="KW-0479">Metal-binding</keyword>
<keyword evidence="5" id="KW-0408">Iron</keyword>
<gene>
    <name evidence="6" type="ORF">BJY01DRAFT_263461</name>
</gene>